<dbReference type="Gene3D" id="3.60.15.10">
    <property type="entry name" value="Ribonuclease Z/Hydroxyacylglutathione hydrolase-like"/>
    <property type="match status" value="1"/>
</dbReference>
<accession>A0ABU5SBV5</accession>
<dbReference type="EMBL" id="JAYGIL010000049">
    <property type="protein sequence ID" value="MEA5405943.1"/>
    <property type="molecule type" value="Genomic_DNA"/>
</dbReference>
<dbReference type="RefSeq" id="WP_323699311.1">
    <property type="nucleotide sequence ID" value="NZ_JAYGIL010000049.1"/>
</dbReference>
<protein>
    <recommendedName>
        <fullName evidence="3">Metallo-beta-lactamase domain-containing protein</fullName>
    </recommendedName>
</protein>
<dbReference type="SUPFAM" id="SSF56281">
    <property type="entry name" value="Metallo-hydrolase/oxidoreductase"/>
    <property type="match status" value="1"/>
</dbReference>
<name>A0ABU5SBV5_9BACT</name>
<keyword evidence="2" id="KW-1185">Reference proteome</keyword>
<sequence length="480" mass="55629">MTFSQKFTIHPVGQGLFYSGILKIGTKVKFSMVFDCGTKSVDKAIQTEIDLYRTETNISSTKTLDLLIISHFDKDHVSHIEKLLDGNIKVKTLIMPFITFQERLFLVLRFLSQSKGNNSNKEFIIKFILDPFGTLKNNLDDNSEIYLIDGEDLGSPIPQIENSNQDTYDFSENESFTIVFEEGVKSELEDKDIEKTRFKPNEAKVYKVNHRNKGTLKTSIGLALMEFLFYKRNIGEEDKDFFDKIEKLFFAKYALQLSDLSAEHKLDKIIEIIKGINSFKGSGLQQIFVDAQKEISSQADKIKKEPLEEKEPQYLDIKDSNTTSLCLLHKNLISGLSKNQQSRTTQIQKFMTPQNRVNIPWFNYYHYSHWSNKTFPNVLLTSDTFLLKPVQVTPFREHYKYYWNDFWLFQIPHHGSEKSSDSLLHSNIPLRAYNFINYGIPNTDKHPDQSVIKDLVATGHSVRLIPVTQYQGLFFELIYP</sequence>
<evidence type="ECO:0000313" key="2">
    <source>
        <dbReference type="Proteomes" id="UP001303899"/>
    </source>
</evidence>
<evidence type="ECO:0000313" key="1">
    <source>
        <dbReference type="EMBL" id="MEA5405943.1"/>
    </source>
</evidence>
<reference evidence="1 2" key="1">
    <citation type="submission" date="2023-12" db="EMBL/GenBank/DDBJ databases">
        <title>Novel species of the genus Arcicella isolated from rivers.</title>
        <authorList>
            <person name="Lu H."/>
        </authorList>
    </citation>
    <scope>NUCLEOTIDE SEQUENCE [LARGE SCALE GENOMIC DNA]</scope>
    <source>
        <strain evidence="1 2">DC2W</strain>
    </source>
</reference>
<gene>
    <name evidence="1" type="ORF">VB776_23595</name>
</gene>
<dbReference type="Proteomes" id="UP001303899">
    <property type="component" value="Unassembled WGS sequence"/>
</dbReference>
<organism evidence="1 2">
    <name type="scientific">Arcicella gelida</name>
    <dbReference type="NCBI Taxonomy" id="2984195"/>
    <lineage>
        <taxon>Bacteria</taxon>
        <taxon>Pseudomonadati</taxon>
        <taxon>Bacteroidota</taxon>
        <taxon>Cytophagia</taxon>
        <taxon>Cytophagales</taxon>
        <taxon>Flectobacillaceae</taxon>
        <taxon>Arcicella</taxon>
    </lineage>
</organism>
<proteinExistence type="predicted"/>
<dbReference type="InterPro" id="IPR036866">
    <property type="entry name" value="RibonucZ/Hydroxyglut_hydro"/>
</dbReference>
<comment type="caution">
    <text evidence="1">The sequence shown here is derived from an EMBL/GenBank/DDBJ whole genome shotgun (WGS) entry which is preliminary data.</text>
</comment>
<evidence type="ECO:0008006" key="3">
    <source>
        <dbReference type="Google" id="ProtNLM"/>
    </source>
</evidence>